<dbReference type="PROSITE" id="PS00417">
    <property type="entry name" value="SYNAPTOBREVIN"/>
    <property type="match status" value="1"/>
</dbReference>
<keyword evidence="14" id="KW-1185">Reference proteome</keyword>
<keyword evidence="5" id="KW-0472">Membrane</keyword>
<comment type="subcellular location">
    <subcellularLocation>
        <location evidence="1">Cell membrane</location>
        <topology evidence="1">Lipid-anchor</topology>
        <orientation evidence="1">Cytoplasmic side</orientation>
    </subcellularLocation>
</comment>
<evidence type="ECO:0000256" key="2">
    <source>
        <dbReference type="ARBA" id="ARBA00008025"/>
    </source>
</evidence>
<evidence type="ECO:0000256" key="9">
    <source>
        <dbReference type="ARBA" id="ARBA00026133"/>
    </source>
</evidence>
<dbReference type="GO" id="GO:0005794">
    <property type="term" value="C:Golgi apparatus"/>
    <property type="evidence" value="ECO:0007669"/>
    <property type="project" value="TreeGrafter"/>
</dbReference>
<dbReference type="Pfam" id="PF00957">
    <property type="entry name" value="Synaptobrevin"/>
    <property type="match status" value="1"/>
</dbReference>
<evidence type="ECO:0000313" key="14">
    <source>
        <dbReference type="Proteomes" id="UP001221413"/>
    </source>
</evidence>
<organism evidence="13 14">
    <name type="scientific">Drechslerella dactyloides</name>
    <name type="common">Nematode-trapping fungus</name>
    <name type="synonym">Arthrobotrys dactyloides</name>
    <dbReference type="NCBI Taxonomy" id="74499"/>
    <lineage>
        <taxon>Eukaryota</taxon>
        <taxon>Fungi</taxon>
        <taxon>Dikarya</taxon>
        <taxon>Ascomycota</taxon>
        <taxon>Pezizomycotina</taxon>
        <taxon>Orbiliomycetes</taxon>
        <taxon>Orbiliales</taxon>
        <taxon>Orbiliaceae</taxon>
        <taxon>Drechslerella</taxon>
    </lineage>
</organism>
<evidence type="ECO:0000256" key="6">
    <source>
        <dbReference type="ARBA" id="ARBA00023139"/>
    </source>
</evidence>
<evidence type="ECO:0000313" key="13">
    <source>
        <dbReference type="EMBL" id="KAJ6259052.1"/>
    </source>
</evidence>
<dbReference type="PROSITE" id="PS50892">
    <property type="entry name" value="V_SNARE"/>
    <property type="match status" value="1"/>
</dbReference>
<dbReference type="Gene3D" id="1.20.5.110">
    <property type="match status" value="1"/>
</dbReference>
<keyword evidence="8" id="KW-0636">Prenylation</keyword>
<dbReference type="PANTHER" id="PTHR45806:SF1">
    <property type="entry name" value="SYNAPTOBREVIN HOMOLOG YKT6"/>
    <property type="match status" value="1"/>
</dbReference>
<evidence type="ECO:0000256" key="8">
    <source>
        <dbReference type="ARBA" id="ARBA00023289"/>
    </source>
</evidence>
<comment type="similarity">
    <text evidence="2">Belongs to the synaptobrevin family.</text>
</comment>
<keyword evidence="10" id="KW-0175">Coiled coil</keyword>
<dbReference type="GO" id="GO:0005484">
    <property type="term" value="F:SNAP receptor activity"/>
    <property type="evidence" value="ECO:0007669"/>
    <property type="project" value="TreeGrafter"/>
</dbReference>
<dbReference type="CDD" id="cd15867">
    <property type="entry name" value="R-SNARE_YKT6"/>
    <property type="match status" value="1"/>
</dbReference>
<evidence type="ECO:0000259" key="12">
    <source>
        <dbReference type="PROSITE" id="PS50892"/>
    </source>
</evidence>
<dbReference type="InterPro" id="IPR045848">
    <property type="entry name" value="R-SNARE_YKT6"/>
</dbReference>
<dbReference type="SUPFAM" id="SSF58038">
    <property type="entry name" value="SNARE fusion complex"/>
    <property type="match status" value="1"/>
</dbReference>
<sequence>MSSWPLKVCCDLSPFPACRLVQPHHSNLPKALITTAANTDIELESFHRTAIDIITAVELAESRYLPPKYRFPSSQPPDRKFRPTVAMASSSAASTTAVFHIALYDTSVDPPNKLAAVSNLSSFGRFTRGSVEEFMNFTAATVASRTKSGVRQSVQEQSYMVHAYTRPEACTGVIITNAEYPTRIPHELLNRVLDEFITANPRTKWAGITGPTLSLPNLDEYLSKYQDPTQADNISKIQRELDETKIVLHKTIESVLDRGEKLDTLVQRSDNLSSASKMFYTSAKKQNSCCVVM</sequence>
<evidence type="ECO:0000256" key="3">
    <source>
        <dbReference type="ARBA" id="ARBA00022475"/>
    </source>
</evidence>
<dbReference type="Gene3D" id="3.30.450.50">
    <property type="entry name" value="Longin domain"/>
    <property type="match status" value="1"/>
</dbReference>
<dbReference type="Pfam" id="PF13774">
    <property type="entry name" value="Longin"/>
    <property type="match status" value="1"/>
</dbReference>
<dbReference type="FunFam" id="1.20.5.110:FF:000020">
    <property type="entry name" value="synaptobrevin homolog YKT6"/>
    <property type="match status" value="1"/>
</dbReference>
<dbReference type="PRINTS" id="PR00219">
    <property type="entry name" value="SYNAPTOBREVN"/>
</dbReference>
<evidence type="ECO:0000259" key="11">
    <source>
        <dbReference type="PROSITE" id="PS50859"/>
    </source>
</evidence>
<dbReference type="GO" id="GO:0006888">
    <property type="term" value="P:endoplasmic reticulum to Golgi vesicle-mediated transport"/>
    <property type="evidence" value="ECO:0007669"/>
    <property type="project" value="TreeGrafter"/>
</dbReference>
<keyword evidence="6" id="KW-0564">Palmitate</keyword>
<gene>
    <name evidence="13" type="ORF">Dda_5949</name>
</gene>
<feature type="domain" description="Longin" evidence="11">
    <location>
        <begin position="102"/>
        <end position="222"/>
    </location>
</feature>
<keyword evidence="7" id="KW-0449">Lipoprotein</keyword>
<dbReference type="InterPro" id="IPR001388">
    <property type="entry name" value="Synaptobrevin-like"/>
</dbReference>
<name>A0AAD6IVC8_DREDA</name>
<evidence type="ECO:0000256" key="4">
    <source>
        <dbReference type="ARBA" id="ARBA00022481"/>
    </source>
</evidence>
<accession>A0AAD6IVC8</accession>
<dbReference type="PROSITE" id="PS50859">
    <property type="entry name" value="LONGIN"/>
    <property type="match status" value="1"/>
</dbReference>
<evidence type="ECO:0000256" key="1">
    <source>
        <dbReference type="ARBA" id="ARBA00004342"/>
    </source>
</evidence>
<protein>
    <recommendedName>
        <fullName evidence="9">Synaptobrevin homolog YKT6</fullName>
    </recommendedName>
</protein>
<dbReference type="EMBL" id="JAQGDS010000007">
    <property type="protein sequence ID" value="KAJ6259052.1"/>
    <property type="molecule type" value="Genomic_DNA"/>
</dbReference>
<evidence type="ECO:0000256" key="7">
    <source>
        <dbReference type="ARBA" id="ARBA00023288"/>
    </source>
</evidence>
<dbReference type="AlphaFoldDB" id="A0AAD6IVC8"/>
<feature type="domain" description="V-SNARE coiled-coil homology" evidence="12">
    <location>
        <begin position="233"/>
        <end position="293"/>
    </location>
</feature>
<dbReference type="InterPro" id="IPR010908">
    <property type="entry name" value="Longin_dom"/>
</dbReference>
<dbReference type="InterPro" id="IPR011012">
    <property type="entry name" value="Longin-like_dom_sf"/>
</dbReference>
<dbReference type="PANTHER" id="PTHR45806">
    <property type="entry name" value="SYNAPTOBREVIN HOMOLOG YKT6"/>
    <property type="match status" value="1"/>
</dbReference>
<reference evidence="13" key="1">
    <citation type="submission" date="2023-01" db="EMBL/GenBank/DDBJ databases">
        <title>The chitinases involved in constricting ring structure development in the nematode-trapping fungus Drechslerella dactyloides.</title>
        <authorList>
            <person name="Wang R."/>
            <person name="Zhang L."/>
            <person name="Tang P."/>
            <person name="Li S."/>
            <person name="Liang L."/>
        </authorList>
    </citation>
    <scope>NUCLEOTIDE SEQUENCE</scope>
    <source>
        <strain evidence="13">YMF1.00031</strain>
    </source>
</reference>
<keyword evidence="4" id="KW-0488">Methylation</keyword>
<proteinExistence type="inferred from homology"/>
<dbReference type="GO" id="GO:0005886">
    <property type="term" value="C:plasma membrane"/>
    <property type="evidence" value="ECO:0007669"/>
    <property type="project" value="UniProtKB-SubCell"/>
</dbReference>
<dbReference type="SMART" id="SM01270">
    <property type="entry name" value="Longin"/>
    <property type="match status" value="1"/>
</dbReference>
<evidence type="ECO:0000256" key="5">
    <source>
        <dbReference type="ARBA" id="ARBA00023136"/>
    </source>
</evidence>
<dbReference type="Proteomes" id="UP001221413">
    <property type="component" value="Unassembled WGS sequence"/>
</dbReference>
<keyword evidence="3" id="KW-1003">Cell membrane</keyword>
<comment type="caution">
    <text evidence="13">The sequence shown here is derived from an EMBL/GenBank/DDBJ whole genome shotgun (WGS) entry which is preliminary data.</text>
</comment>
<dbReference type="SUPFAM" id="SSF64356">
    <property type="entry name" value="SNARE-like"/>
    <property type="match status" value="1"/>
</dbReference>
<evidence type="ECO:0000256" key="10">
    <source>
        <dbReference type="PROSITE-ProRule" id="PRU00290"/>
    </source>
</evidence>
<dbReference type="CDD" id="cd14824">
    <property type="entry name" value="Longin"/>
    <property type="match status" value="1"/>
</dbReference>
<dbReference type="InterPro" id="IPR042855">
    <property type="entry name" value="V_SNARE_CC"/>
</dbReference>